<dbReference type="EMBL" id="BQNZ01000004">
    <property type="protein sequence ID" value="GKH73963.1"/>
    <property type="molecule type" value="Genomic_DNA"/>
</dbReference>
<name>A0AA37K9S9_9BACT</name>
<sequence>MRRKNTNVLLVFGVVIAIILLMIWLFLGTTLEQEANPETDPMTVEQNI</sequence>
<keyword evidence="1" id="KW-0472">Membrane</keyword>
<evidence type="ECO:0000313" key="2">
    <source>
        <dbReference type="EMBL" id="GKH73963.1"/>
    </source>
</evidence>
<evidence type="ECO:0000256" key="1">
    <source>
        <dbReference type="SAM" id="Phobius"/>
    </source>
</evidence>
<keyword evidence="1" id="KW-1133">Transmembrane helix</keyword>
<reference evidence="2" key="1">
    <citation type="submission" date="2022-01" db="EMBL/GenBank/DDBJ databases">
        <title>Novel bile acid biosynthetic pathways are enriched in the microbiome of centenarians.</title>
        <authorList>
            <person name="Sato Y."/>
            <person name="Atarashi K."/>
            <person name="Plichta R.D."/>
            <person name="Arai Y."/>
            <person name="Sasajima S."/>
            <person name="Kearney M.S."/>
            <person name="Suda W."/>
            <person name="Takeshita K."/>
            <person name="Sasaki T."/>
            <person name="Okamoto S."/>
            <person name="Skelly N.A."/>
            <person name="Okamura Y."/>
            <person name="Vlamakis H."/>
            <person name="Li Y."/>
            <person name="Tanoue T."/>
            <person name="Takei H."/>
            <person name="Nittono H."/>
            <person name="Narushima S."/>
            <person name="Irie J."/>
            <person name="Itoh H."/>
            <person name="Moriya K."/>
            <person name="Sugiura Y."/>
            <person name="Suematsu M."/>
            <person name="Moritoki N."/>
            <person name="Shibata S."/>
            <person name="Littman R.D."/>
            <person name="Fischbach A.M."/>
            <person name="Uwamino Y."/>
            <person name="Inoue T."/>
            <person name="Honda A."/>
            <person name="Hattori M."/>
            <person name="Murai T."/>
            <person name="Xavier J.R."/>
            <person name="Hirose N."/>
            <person name="Honda K."/>
        </authorList>
    </citation>
    <scope>NUCLEOTIDE SEQUENCE</scope>
    <source>
        <strain evidence="2">CE91-St3</strain>
    </source>
</reference>
<feature type="transmembrane region" description="Helical" evidence="1">
    <location>
        <begin position="7"/>
        <end position="27"/>
    </location>
</feature>
<keyword evidence="1" id="KW-0812">Transmembrane</keyword>
<protein>
    <submittedName>
        <fullName evidence="2">Uncharacterized protein</fullName>
    </submittedName>
</protein>
<evidence type="ECO:0000313" key="3">
    <source>
        <dbReference type="Proteomes" id="UP001055114"/>
    </source>
</evidence>
<gene>
    <name evidence="2" type="ORF">CE91St3_38260</name>
</gene>
<dbReference type="AlphaFoldDB" id="A0AA37K9S9"/>
<proteinExistence type="predicted"/>
<organism evidence="2 3">
    <name type="scientific">Parabacteroides merdae</name>
    <dbReference type="NCBI Taxonomy" id="46503"/>
    <lineage>
        <taxon>Bacteria</taxon>
        <taxon>Pseudomonadati</taxon>
        <taxon>Bacteroidota</taxon>
        <taxon>Bacteroidia</taxon>
        <taxon>Bacteroidales</taxon>
        <taxon>Tannerellaceae</taxon>
        <taxon>Parabacteroides</taxon>
    </lineage>
</organism>
<accession>A0AA37K9S9</accession>
<comment type="caution">
    <text evidence="2">The sequence shown here is derived from an EMBL/GenBank/DDBJ whole genome shotgun (WGS) entry which is preliminary data.</text>
</comment>
<dbReference type="RefSeq" id="WP_005640207.1">
    <property type="nucleotide sequence ID" value="NZ_BAABYG010000001.1"/>
</dbReference>
<dbReference type="Proteomes" id="UP001055114">
    <property type="component" value="Unassembled WGS sequence"/>
</dbReference>
<dbReference type="GeneID" id="49205544"/>